<dbReference type="OrthoDB" id="125856at2759"/>
<dbReference type="VEuPathDB" id="TrichDB:TRFO_11779"/>
<sequence>MSADAALILIDSKLGPIYENAVKNRNGDTTLTRFEIKEMNDAIIRETLALQEQRRKLADELNEKSAIAIQTRANFGQKLTLIDNKLSSCLDNSKNLAVSSSQLSVDFAQITDRLDNATSIVCRAKSIAQYIADIKIYNDFKNLKDVLIRLENGDFFPIDDISRSAEYVAKLIKIVSITAKQGCIENAAINLKRHSDQLTAQLGEKILNSTDPLELKDYMRSLMALHPGDDTVNNFINGTPFLASQEGIELHYRDEYLYETPYQQKGRYNAFCEFIATQSKILWPKIDIIFERPTQVKHQLLMKICHLLGIFVDSILRYHVQRSQETYVQMLAYFYERSLQMFEEIWKIELQQFAQSSTYLDAVFMNHQRAYGNYEISILKKFMSSRVDPALEKLERVQKQTTFSNLFKKADEIINPFNVFNDEVPHEVLSAAKEALLRCSLLSPPEQTLSNFQELISIFLDQSFNKYLIAHIKTCSFYLTQNESSQNIEKFIKLITLVNSNVLSLEDAYKNALKAVLQPHSVVHSMFIKMKEQLITILENETVIGLQNCIDLAITTSKKLLSSKQKRQDFTPTNSTNSPSITTACSEFCKFVRQIVNDVQIHMFGENSVSFLIFLGKALIDVLIDHLTQYKYNPAGTSVLMEDATEYQACFTSFEIDSIKAKAMDLVNVVHLMKINTNLLVDGIRGTTLTKSAVKLAKRMLVLRTDAKDIINIESLFPQSPADSSQHS</sequence>
<proteinExistence type="predicted"/>
<dbReference type="PANTHER" id="PTHR12100:SF0">
    <property type="entry name" value="EXOCYST COMPLEX COMPONENT 5"/>
    <property type="match status" value="1"/>
</dbReference>
<dbReference type="InterPro" id="IPR009976">
    <property type="entry name" value="Sec10-like"/>
</dbReference>
<dbReference type="GeneID" id="94830936"/>
<dbReference type="Proteomes" id="UP000179807">
    <property type="component" value="Unassembled WGS sequence"/>
</dbReference>
<dbReference type="InterPro" id="IPR048627">
    <property type="entry name" value="Sec10_HB"/>
</dbReference>
<accession>A0A1J4J249</accession>
<evidence type="ECO:0000313" key="3">
    <source>
        <dbReference type="Proteomes" id="UP000179807"/>
    </source>
</evidence>
<organism evidence="2 3">
    <name type="scientific">Tritrichomonas foetus</name>
    <dbReference type="NCBI Taxonomy" id="1144522"/>
    <lineage>
        <taxon>Eukaryota</taxon>
        <taxon>Metamonada</taxon>
        <taxon>Parabasalia</taxon>
        <taxon>Tritrichomonadida</taxon>
        <taxon>Tritrichomonadidae</taxon>
        <taxon>Tritrichomonas</taxon>
    </lineage>
</organism>
<dbReference type="GO" id="GO:0006893">
    <property type="term" value="P:Golgi to plasma membrane transport"/>
    <property type="evidence" value="ECO:0007669"/>
    <property type="project" value="TreeGrafter"/>
</dbReference>
<dbReference type="EMBL" id="MLAK01001393">
    <property type="protein sequence ID" value="OHS93552.1"/>
    <property type="molecule type" value="Genomic_DNA"/>
</dbReference>
<comment type="caution">
    <text evidence="2">The sequence shown here is derived from an EMBL/GenBank/DDBJ whole genome shotgun (WGS) entry which is preliminary data.</text>
</comment>
<dbReference type="GO" id="GO:0006887">
    <property type="term" value="P:exocytosis"/>
    <property type="evidence" value="ECO:0007669"/>
    <property type="project" value="TreeGrafter"/>
</dbReference>
<name>A0A1J4J249_9EUKA</name>
<protein>
    <recommendedName>
        <fullName evidence="1">Exocyst complex component Sec10-like alpha-helical bundle domain-containing protein</fullName>
    </recommendedName>
</protein>
<dbReference type="Pfam" id="PF07393">
    <property type="entry name" value="Sec10_HB"/>
    <property type="match status" value="1"/>
</dbReference>
<feature type="domain" description="Exocyst complex component Sec10-like alpha-helical bundle" evidence="1">
    <location>
        <begin position="379"/>
        <end position="710"/>
    </location>
</feature>
<evidence type="ECO:0000313" key="2">
    <source>
        <dbReference type="EMBL" id="OHS93552.1"/>
    </source>
</evidence>
<dbReference type="RefSeq" id="XP_068346689.1">
    <property type="nucleotide sequence ID" value="XM_068496232.1"/>
</dbReference>
<keyword evidence="3" id="KW-1185">Reference proteome</keyword>
<gene>
    <name evidence="2" type="ORF">TRFO_11779</name>
</gene>
<reference evidence="2" key="1">
    <citation type="submission" date="2016-10" db="EMBL/GenBank/DDBJ databases">
        <authorList>
            <person name="Benchimol M."/>
            <person name="Almeida L.G."/>
            <person name="Vasconcelos A.T."/>
            <person name="Perreira-Neves A."/>
            <person name="Rosa I.A."/>
            <person name="Tasca T."/>
            <person name="Bogo M.R."/>
            <person name="de Souza W."/>
        </authorList>
    </citation>
    <scope>NUCLEOTIDE SEQUENCE [LARGE SCALE GENOMIC DNA]</scope>
    <source>
        <strain evidence="2">K</strain>
    </source>
</reference>
<dbReference type="PANTHER" id="PTHR12100">
    <property type="entry name" value="SEC10"/>
    <property type="match status" value="1"/>
</dbReference>
<dbReference type="AlphaFoldDB" id="A0A1J4J249"/>
<dbReference type="GO" id="GO:0000145">
    <property type="term" value="C:exocyst"/>
    <property type="evidence" value="ECO:0007669"/>
    <property type="project" value="TreeGrafter"/>
</dbReference>
<evidence type="ECO:0000259" key="1">
    <source>
        <dbReference type="Pfam" id="PF07393"/>
    </source>
</evidence>